<keyword evidence="1" id="KW-0472">Membrane</keyword>
<feature type="transmembrane region" description="Helical" evidence="1">
    <location>
        <begin position="78"/>
        <end position="95"/>
    </location>
</feature>
<dbReference type="Gene3D" id="2.60.120.1440">
    <property type="match status" value="1"/>
</dbReference>
<accession>A0ABW6BM21</accession>
<protein>
    <submittedName>
        <fullName evidence="4">FecR family protein</fullName>
    </submittedName>
</protein>
<dbReference type="EMBL" id="JBHUPB010000010">
    <property type="protein sequence ID" value="MFD2968770.1"/>
    <property type="molecule type" value="Genomic_DNA"/>
</dbReference>
<proteinExistence type="predicted"/>
<reference evidence="5" key="1">
    <citation type="journal article" date="2019" name="Int. J. Syst. Evol. Microbiol.">
        <title>The Global Catalogue of Microorganisms (GCM) 10K type strain sequencing project: providing services to taxonomists for standard genome sequencing and annotation.</title>
        <authorList>
            <consortium name="The Broad Institute Genomics Platform"/>
            <consortium name="The Broad Institute Genome Sequencing Center for Infectious Disease"/>
            <person name="Wu L."/>
            <person name="Ma J."/>
        </authorList>
    </citation>
    <scope>NUCLEOTIDE SEQUENCE [LARGE SCALE GENOMIC DNA]</scope>
    <source>
        <strain evidence="5">KCTC 22814</strain>
    </source>
</reference>
<evidence type="ECO:0000313" key="4">
    <source>
        <dbReference type="EMBL" id="MFD2968770.1"/>
    </source>
</evidence>
<feature type="domain" description="FecR protein" evidence="2">
    <location>
        <begin position="168"/>
        <end position="263"/>
    </location>
</feature>
<dbReference type="InterPro" id="IPR032508">
    <property type="entry name" value="FecR_C"/>
</dbReference>
<dbReference type="Gene3D" id="3.55.50.30">
    <property type="match status" value="1"/>
</dbReference>
<dbReference type="PANTHER" id="PTHR30273">
    <property type="entry name" value="PERIPLASMIC SIGNAL SENSOR AND SIGMA FACTOR ACTIVATOR FECR-RELATED"/>
    <property type="match status" value="1"/>
</dbReference>
<evidence type="ECO:0000259" key="3">
    <source>
        <dbReference type="Pfam" id="PF16344"/>
    </source>
</evidence>
<keyword evidence="5" id="KW-1185">Reference proteome</keyword>
<organism evidence="4 5">
    <name type="scientific">Sphingobacterium bambusae</name>
    <dbReference type="NCBI Taxonomy" id="662858"/>
    <lineage>
        <taxon>Bacteria</taxon>
        <taxon>Pseudomonadati</taxon>
        <taxon>Bacteroidota</taxon>
        <taxon>Sphingobacteriia</taxon>
        <taxon>Sphingobacteriales</taxon>
        <taxon>Sphingobacteriaceae</taxon>
        <taxon>Sphingobacterium</taxon>
    </lineage>
</organism>
<evidence type="ECO:0000256" key="1">
    <source>
        <dbReference type="SAM" id="Phobius"/>
    </source>
</evidence>
<keyword evidence="1" id="KW-1133">Transmembrane helix</keyword>
<evidence type="ECO:0000313" key="5">
    <source>
        <dbReference type="Proteomes" id="UP001597525"/>
    </source>
</evidence>
<dbReference type="PANTHER" id="PTHR30273:SF2">
    <property type="entry name" value="PROTEIN FECR"/>
    <property type="match status" value="1"/>
</dbReference>
<dbReference type="Pfam" id="PF16344">
    <property type="entry name" value="FecR_C"/>
    <property type="match status" value="1"/>
</dbReference>
<keyword evidence="1" id="KW-0812">Transmembrane</keyword>
<gene>
    <name evidence="4" type="ORF">ACFS7Y_15335</name>
</gene>
<dbReference type="PIRSF" id="PIRSF018266">
    <property type="entry name" value="FecR"/>
    <property type="match status" value="1"/>
</dbReference>
<dbReference type="Proteomes" id="UP001597525">
    <property type="component" value="Unassembled WGS sequence"/>
</dbReference>
<dbReference type="InterPro" id="IPR012373">
    <property type="entry name" value="Ferrdict_sens_TM"/>
</dbReference>
<name>A0ABW6BM21_9SPHI</name>
<evidence type="ECO:0000259" key="2">
    <source>
        <dbReference type="Pfam" id="PF04773"/>
    </source>
</evidence>
<dbReference type="InterPro" id="IPR006860">
    <property type="entry name" value="FecR"/>
</dbReference>
<dbReference type="RefSeq" id="WP_320184962.1">
    <property type="nucleotide sequence ID" value="NZ_CP138332.1"/>
</dbReference>
<dbReference type="Pfam" id="PF04773">
    <property type="entry name" value="FecR"/>
    <property type="match status" value="1"/>
</dbReference>
<sequence length="378" mass="43025">MSIESERIKDLTNKYLLGTITEQEQIELDNWYNEDDDETLSWKNEEFDVAKERLFSKIENNLSNGDYRPKIRYMWTRYAAAAVLFISLAVTAFYLKRQHEVIYAEQINIAPGISAGAIQLADGSTIVLDDAHQGELFSQEGVNIYYRDGVLIYSANHDHMNNNLSYHTIRTAGGNKLEVRLEDGTSVWLNSASALQIPVHFTSSERVVHLTGEAYFEVAKNKLKPFKVFAKDTEVRVLGTHFNVQAYLDSDGVKTSLVEGLVEVSYKGKTKLVKPGQHLLTSNLLDPLPTDVDVYQDVAWKEGFFEFDNTPLKDIMLQLGRWYAVDIDIDEQVKDVKLGGRISKNMNLGKILQILEKNDLNFRMKNNVLYVSKPSNIQ</sequence>
<feature type="domain" description="Protein FecR C-terminal" evidence="3">
    <location>
        <begin position="305"/>
        <end position="371"/>
    </location>
</feature>
<comment type="caution">
    <text evidence="4">The sequence shown here is derived from an EMBL/GenBank/DDBJ whole genome shotgun (WGS) entry which is preliminary data.</text>
</comment>